<reference evidence="4" key="1">
    <citation type="submission" date="2014-03" db="EMBL/GenBank/DDBJ databases">
        <authorList>
            <person name="Aksoy S."/>
            <person name="Warren W."/>
            <person name="Wilson R.K."/>
        </authorList>
    </citation>
    <scope>NUCLEOTIDE SEQUENCE [LARGE SCALE GENOMIC DNA]</scope>
    <source>
        <strain evidence="4">IAEA</strain>
    </source>
</reference>
<name>A0A1A9WJ92_9MUSC</name>
<evidence type="ECO:0000313" key="4">
    <source>
        <dbReference type="Proteomes" id="UP000091820"/>
    </source>
</evidence>
<evidence type="ECO:0000256" key="2">
    <source>
        <dbReference type="SAM" id="Phobius"/>
    </source>
</evidence>
<proteinExistence type="predicted"/>
<feature type="transmembrane region" description="Helical" evidence="2">
    <location>
        <begin position="254"/>
        <end position="273"/>
    </location>
</feature>
<accession>A0A1A9WJ92</accession>
<dbReference type="STRING" id="37001.A0A1A9WJ92"/>
<feature type="transmembrane region" description="Helical" evidence="2">
    <location>
        <begin position="224"/>
        <end position="242"/>
    </location>
</feature>
<evidence type="ECO:0000313" key="3">
    <source>
        <dbReference type="EnsemblMetazoa" id="GBRI021826-PA"/>
    </source>
</evidence>
<feature type="compositionally biased region" description="Basic and acidic residues" evidence="1">
    <location>
        <begin position="90"/>
        <end position="99"/>
    </location>
</feature>
<dbReference type="EnsemblMetazoa" id="GBRI021826-RA">
    <property type="protein sequence ID" value="GBRI021826-PA"/>
    <property type="gene ID" value="GBRI021826"/>
</dbReference>
<dbReference type="Proteomes" id="UP000091820">
    <property type="component" value="Unassembled WGS sequence"/>
</dbReference>
<feature type="transmembrane region" description="Helical" evidence="2">
    <location>
        <begin position="195"/>
        <end position="218"/>
    </location>
</feature>
<organism evidence="3 4">
    <name type="scientific">Glossina brevipalpis</name>
    <dbReference type="NCBI Taxonomy" id="37001"/>
    <lineage>
        <taxon>Eukaryota</taxon>
        <taxon>Metazoa</taxon>
        <taxon>Ecdysozoa</taxon>
        <taxon>Arthropoda</taxon>
        <taxon>Hexapoda</taxon>
        <taxon>Insecta</taxon>
        <taxon>Pterygota</taxon>
        <taxon>Neoptera</taxon>
        <taxon>Endopterygota</taxon>
        <taxon>Diptera</taxon>
        <taxon>Brachycera</taxon>
        <taxon>Muscomorpha</taxon>
        <taxon>Hippoboscoidea</taxon>
        <taxon>Glossinidae</taxon>
        <taxon>Glossina</taxon>
    </lineage>
</organism>
<keyword evidence="2" id="KW-0472">Membrane</keyword>
<evidence type="ECO:0000256" key="1">
    <source>
        <dbReference type="SAM" id="MobiDB-lite"/>
    </source>
</evidence>
<sequence length="367" mass="40866">MKLIDRKLDGNKTASQTYSNVAFKSPGSSNVTIAASHGSSVGRGGVGGGGGGPVPKCKNYTKLICELTRLKAQQKYLECNQINLVPENFQDKTTHDDDHHHHHHHNNIMDNNADNAAAGNSNCCSAGGGNDAVIVGLINEINVLKSHLNDAFLSYHQELQKAVKDFYCSVKEIKEDVFKPQRLSKFSMNSLRERTVNIFTLTAIISFTRGYVCFLLTFGENFKIILLNLIATGAFYGASYDLRPLARSFNRNLYYNCGYGNGSFSFATLFVLLDHNRFCAERFKDASSTRSEIDISQPLAGSCNRNICYGYGYGYGYGCGCGYGSFSFSFYETSDLNQLRYLIFGHRRERLLGKDLYCPPKKSKILY</sequence>
<dbReference type="AlphaFoldDB" id="A0A1A9WJ92"/>
<keyword evidence="4" id="KW-1185">Reference proteome</keyword>
<protein>
    <submittedName>
        <fullName evidence="3">Uncharacterized protein</fullName>
    </submittedName>
</protein>
<reference evidence="3" key="2">
    <citation type="submission" date="2020-05" db="UniProtKB">
        <authorList>
            <consortium name="EnsemblMetazoa"/>
        </authorList>
    </citation>
    <scope>IDENTIFICATION</scope>
    <source>
        <strain evidence="3">IAEA</strain>
    </source>
</reference>
<keyword evidence="2" id="KW-1133">Transmembrane helix</keyword>
<dbReference type="VEuPathDB" id="VectorBase:GBRI021826"/>
<keyword evidence="2" id="KW-0812">Transmembrane</keyword>
<feature type="region of interest" description="Disordered" evidence="1">
    <location>
        <begin position="90"/>
        <end position="112"/>
    </location>
</feature>